<dbReference type="PROSITE" id="PS50801">
    <property type="entry name" value="STAS"/>
    <property type="match status" value="1"/>
</dbReference>
<dbReference type="PANTHER" id="PTHR35526">
    <property type="entry name" value="ANTI-SIGMA-F FACTOR RSBW-RELATED"/>
    <property type="match status" value="1"/>
</dbReference>
<dbReference type="Gene3D" id="3.30.565.10">
    <property type="entry name" value="Histidine kinase-like ATPase, C-terminal domain"/>
    <property type="match status" value="1"/>
</dbReference>
<protein>
    <recommendedName>
        <fullName evidence="1">STAS domain-containing protein</fullName>
    </recommendedName>
</protein>
<evidence type="ECO:0000259" key="1">
    <source>
        <dbReference type="PROSITE" id="PS50801"/>
    </source>
</evidence>
<dbReference type="InterPro" id="IPR050267">
    <property type="entry name" value="Anti-sigma-factor_SerPK"/>
</dbReference>
<dbReference type="Proteomes" id="UP000320239">
    <property type="component" value="Unassembled WGS sequence"/>
</dbReference>
<sequence length="266" mass="27692">MPGISSAVSQVGTRTLVRLSGDLSAATVGEVRAALLTCLVERPDAVIAELTGLQVREPPALGVFSAVARQAAVWPGTPLLLSTSCDQVAEWFASGRYGQVPVLSSTAEALAAEPCDRRPSMADTLLPVSGAAAYARRLAGEACAHWRLGGLTDPARLITGELVTNAAVHAGTMIDLRLSLGRRHLIIAVRDGSGTLPRTRTGFPFDPSALFPDPSACALDPSVFSVDPSAPRGLLLVDQFSRRWGAVPIEGGKVVWAALTRPGGPA</sequence>
<name>A0A561VM27_ACTTI</name>
<dbReference type="AlphaFoldDB" id="A0A561VM27"/>
<gene>
    <name evidence="2" type="ORF">FHX34_105500</name>
</gene>
<feature type="domain" description="STAS" evidence="1">
    <location>
        <begin position="4"/>
        <end position="90"/>
    </location>
</feature>
<dbReference type="Gene3D" id="3.30.750.24">
    <property type="entry name" value="STAS domain"/>
    <property type="match status" value="1"/>
</dbReference>
<accession>A0A561VM27</accession>
<evidence type="ECO:0000313" key="3">
    <source>
        <dbReference type="Proteomes" id="UP000320239"/>
    </source>
</evidence>
<dbReference type="InterPro" id="IPR002645">
    <property type="entry name" value="STAS_dom"/>
</dbReference>
<proteinExistence type="predicted"/>
<dbReference type="EMBL" id="VIWY01000005">
    <property type="protein sequence ID" value="TWG12633.1"/>
    <property type="molecule type" value="Genomic_DNA"/>
</dbReference>
<reference evidence="2 3" key="1">
    <citation type="submission" date="2019-06" db="EMBL/GenBank/DDBJ databases">
        <title>Sequencing the genomes of 1000 actinobacteria strains.</title>
        <authorList>
            <person name="Klenk H.-P."/>
        </authorList>
    </citation>
    <scope>NUCLEOTIDE SEQUENCE [LARGE SCALE GENOMIC DNA]</scope>
    <source>
        <strain evidence="2 3">DSM 43866</strain>
    </source>
</reference>
<dbReference type="InterPro" id="IPR036513">
    <property type="entry name" value="STAS_dom_sf"/>
</dbReference>
<dbReference type="InterPro" id="IPR036890">
    <property type="entry name" value="HATPase_C_sf"/>
</dbReference>
<dbReference type="OrthoDB" id="3364147at2"/>
<dbReference type="RefSeq" id="WP_122978808.1">
    <property type="nucleotide sequence ID" value="NZ_BOMX01000095.1"/>
</dbReference>
<comment type="caution">
    <text evidence="2">The sequence shown here is derived from an EMBL/GenBank/DDBJ whole genome shotgun (WGS) entry which is preliminary data.</text>
</comment>
<dbReference type="CDD" id="cd16936">
    <property type="entry name" value="HATPase_RsbW-like"/>
    <property type="match status" value="1"/>
</dbReference>
<keyword evidence="3" id="KW-1185">Reference proteome</keyword>
<evidence type="ECO:0000313" key="2">
    <source>
        <dbReference type="EMBL" id="TWG12633.1"/>
    </source>
</evidence>
<dbReference type="SUPFAM" id="SSF52091">
    <property type="entry name" value="SpoIIaa-like"/>
    <property type="match status" value="1"/>
</dbReference>
<dbReference type="PANTHER" id="PTHR35526:SF3">
    <property type="entry name" value="ANTI-SIGMA-F FACTOR RSBW"/>
    <property type="match status" value="1"/>
</dbReference>
<organism evidence="2 3">
    <name type="scientific">Actinoplanes teichomyceticus</name>
    <dbReference type="NCBI Taxonomy" id="1867"/>
    <lineage>
        <taxon>Bacteria</taxon>
        <taxon>Bacillati</taxon>
        <taxon>Actinomycetota</taxon>
        <taxon>Actinomycetes</taxon>
        <taxon>Micromonosporales</taxon>
        <taxon>Micromonosporaceae</taxon>
        <taxon>Actinoplanes</taxon>
    </lineage>
</organism>